<comment type="caution">
    <text evidence="1">The sequence shown here is derived from an EMBL/GenBank/DDBJ whole genome shotgun (WGS) entry which is preliminary data.</text>
</comment>
<name>A0A177FTM6_9PROT</name>
<gene>
    <name evidence="1" type="ORF">Amal_04135</name>
</gene>
<reference evidence="1 2" key="1">
    <citation type="submission" date="2016-03" db="EMBL/GenBank/DDBJ databases">
        <title>Draft genome sequence of Acetobacter malorum CECT 7742, a strain isolated from strawberry vinegar.</title>
        <authorList>
            <person name="Sainz F."/>
            <person name="Mas A."/>
            <person name="Torija M.J."/>
        </authorList>
    </citation>
    <scope>NUCLEOTIDE SEQUENCE [LARGE SCALE GENOMIC DNA]</scope>
    <source>
        <strain evidence="1 2">CECT 7742</strain>
    </source>
</reference>
<evidence type="ECO:0000313" key="1">
    <source>
        <dbReference type="EMBL" id="OAG71470.1"/>
    </source>
</evidence>
<protein>
    <submittedName>
        <fullName evidence="1">Uncharacterized protein</fullName>
    </submittedName>
</protein>
<dbReference type="EMBL" id="LVHD01000330">
    <property type="protein sequence ID" value="OAG71470.1"/>
    <property type="molecule type" value="Genomic_DNA"/>
</dbReference>
<organism evidence="1 2">
    <name type="scientific">Acetobacter malorum</name>
    <dbReference type="NCBI Taxonomy" id="178901"/>
    <lineage>
        <taxon>Bacteria</taxon>
        <taxon>Pseudomonadati</taxon>
        <taxon>Pseudomonadota</taxon>
        <taxon>Alphaproteobacteria</taxon>
        <taxon>Acetobacterales</taxon>
        <taxon>Acetobacteraceae</taxon>
        <taxon>Acetobacter</taxon>
    </lineage>
</organism>
<accession>A0A177FTM6</accession>
<evidence type="ECO:0000313" key="2">
    <source>
        <dbReference type="Proteomes" id="UP000077349"/>
    </source>
</evidence>
<sequence length="126" mass="13604">MGNLQLDATVGNHRPVLAPVKLEGFPGLEAQGHENTPARCLACLVLFVFPLPDESSHPSIGSIITQRHKVFIQPSRRAPVLAGSGSFQNQPSSQFVSKRVQSAGTFGSLEPRFNALCPEIFPDRIA</sequence>
<proteinExistence type="predicted"/>
<dbReference type="AlphaFoldDB" id="A0A177FTM6"/>
<dbReference type="Proteomes" id="UP000077349">
    <property type="component" value="Unassembled WGS sequence"/>
</dbReference>